<feature type="transmembrane region" description="Helical" evidence="1">
    <location>
        <begin position="7"/>
        <end position="25"/>
    </location>
</feature>
<proteinExistence type="predicted"/>
<comment type="caution">
    <text evidence="2">The sequence shown here is derived from an EMBL/GenBank/DDBJ whole genome shotgun (WGS) entry which is preliminary data.</text>
</comment>
<evidence type="ECO:0000313" key="3">
    <source>
        <dbReference type="Proteomes" id="UP001276854"/>
    </source>
</evidence>
<protein>
    <recommendedName>
        <fullName evidence="4">Conjugal transfer protein</fullName>
    </recommendedName>
</protein>
<organism evidence="2 3">
    <name type="scientific">Clostridium boliviensis</name>
    <dbReference type="NCBI Taxonomy" id="318465"/>
    <lineage>
        <taxon>Bacteria</taxon>
        <taxon>Bacillati</taxon>
        <taxon>Bacillota</taxon>
        <taxon>Clostridia</taxon>
        <taxon>Eubacteriales</taxon>
        <taxon>Clostridiaceae</taxon>
        <taxon>Clostridium</taxon>
    </lineage>
</organism>
<keyword evidence="1" id="KW-0812">Transmembrane</keyword>
<name>A0ABU4GK40_9CLOT</name>
<feature type="transmembrane region" description="Helical" evidence="1">
    <location>
        <begin position="45"/>
        <end position="65"/>
    </location>
</feature>
<keyword evidence="1" id="KW-0472">Membrane</keyword>
<evidence type="ECO:0008006" key="4">
    <source>
        <dbReference type="Google" id="ProtNLM"/>
    </source>
</evidence>
<dbReference type="RefSeq" id="WP_318064232.1">
    <property type="nucleotide sequence ID" value="NZ_JAWONS010000165.1"/>
</dbReference>
<keyword evidence="3" id="KW-1185">Reference proteome</keyword>
<reference evidence="2 3" key="1">
    <citation type="submission" date="2023-10" db="EMBL/GenBank/DDBJ databases">
        <title>A novel Glycoside Hydrolase 43-Like Enzyme from Clostrdium boliviensis is an Endo-xylanase, and a Candidate for Xylooligosaccharides Production from Different Xylan Substrates.</title>
        <authorList>
            <person name="Alvarez M.T."/>
            <person name="Rocabado-Villegas L.R."/>
            <person name="Salas-Veizaga D.M."/>
            <person name="Linares-Pasten J.A."/>
            <person name="Gudmundsdottir E.E."/>
            <person name="Hreggvidsson G.O."/>
            <person name="Adlercreutz P."/>
            <person name="Nordberg Karlsson E."/>
        </authorList>
    </citation>
    <scope>NUCLEOTIDE SEQUENCE [LARGE SCALE GENOMIC DNA]</scope>
    <source>
        <strain evidence="2 3">E-1</strain>
    </source>
</reference>
<feature type="transmembrane region" description="Helical" evidence="1">
    <location>
        <begin position="86"/>
        <end position="106"/>
    </location>
</feature>
<dbReference type="EMBL" id="JAWONS010000165">
    <property type="protein sequence ID" value="MDW2797990.1"/>
    <property type="molecule type" value="Genomic_DNA"/>
</dbReference>
<dbReference type="Proteomes" id="UP001276854">
    <property type="component" value="Unassembled WGS sequence"/>
</dbReference>
<gene>
    <name evidence="2" type="ORF">RZO55_10425</name>
</gene>
<sequence length="108" mass="11512">MKKRTLYILHIAFIATLIFTFPAFAGSLESTQLVTGTKNLLRDVAAVLTGLVALATAAISIKNVVTWQTAADEEKPKHKKAFTQTLELGILGTCIGGVITAILSYYGG</sequence>
<accession>A0ABU4GK40</accession>
<evidence type="ECO:0000256" key="1">
    <source>
        <dbReference type="SAM" id="Phobius"/>
    </source>
</evidence>
<evidence type="ECO:0000313" key="2">
    <source>
        <dbReference type="EMBL" id="MDW2797990.1"/>
    </source>
</evidence>
<keyword evidence="1" id="KW-1133">Transmembrane helix</keyword>